<dbReference type="Proteomes" id="UP000051487">
    <property type="component" value="Unassembled WGS sequence"/>
</dbReference>
<accession>A0AAN4PFJ1</accession>
<dbReference type="NCBIfam" id="NF040572">
    <property type="entry name" value="heme_bind_FMP"/>
    <property type="match status" value="1"/>
</dbReference>
<name>A0AAN4PFJ1_ASPLE</name>
<dbReference type="InterPro" id="IPR047975">
    <property type="entry name" value="Heme_bind_FMP"/>
</dbReference>
<evidence type="ECO:0000313" key="1">
    <source>
        <dbReference type="EMBL" id="GAQ05386.1"/>
    </source>
</evidence>
<protein>
    <submittedName>
        <fullName evidence="1">Uncharacterized protein</fullName>
    </submittedName>
</protein>
<dbReference type="EMBL" id="BCLY01000005">
    <property type="protein sequence ID" value="GAQ05386.1"/>
    <property type="molecule type" value="Genomic_DNA"/>
</dbReference>
<dbReference type="AlphaFoldDB" id="A0AAN4PFJ1"/>
<comment type="caution">
    <text evidence="1">The sequence shown here is derived from an EMBL/GenBank/DDBJ whole genome shotgun (WGS) entry which is preliminary data.</text>
</comment>
<reference evidence="1 2" key="1">
    <citation type="submission" date="2015-11" db="EMBL/GenBank/DDBJ databases">
        <title>Aspergillus lentulus strain IFM 54703T.</title>
        <authorList>
            <person name="Kusuya Y."/>
            <person name="Sakai K."/>
            <person name="Kamei K."/>
            <person name="Takahashi H."/>
            <person name="Yaguchi T."/>
        </authorList>
    </citation>
    <scope>NUCLEOTIDE SEQUENCE [LARGE SCALE GENOMIC DNA]</scope>
    <source>
        <strain evidence="1 2">IFM 54703</strain>
    </source>
</reference>
<organism evidence="1 2">
    <name type="scientific">Aspergillus lentulus</name>
    <dbReference type="NCBI Taxonomy" id="293939"/>
    <lineage>
        <taxon>Eukaryota</taxon>
        <taxon>Fungi</taxon>
        <taxon>Dikarya</taxon>
        <taxon>Ascomycota</taxon>
        <taxon>Pezizomycotina</taxon>
        <taxon>Eurotiomycetes</taxon>
        <taxon>Eurotiomycetidae</taxon>
        <taxon>Eurotiales</taxon>
        <taxon>Aspergillaceae</taxon>
        <taxon>Aspergillus</taxon>
        <taxon>Aspergillus subgen. Fumigati</taxon>
    </lineage>
</organism>
<evidence type="ECO:0000313" key="2">
    <source>
        <dbReference type="Proteomes" id="UP000051487"/>
    </source>
</evidence>
<gene>
    <name evidence="1" type="ORF">ALT_2707</name>
</gene>
<proteinExistence type="predicted"/>
<sequence>MATINLPPGFKFDQVQFYKKQVPPRTQQAPLGALAKLAGRFTGTGFNTIFRPNSGPPPLGTTFPNPVSPTPPAFPSDNVLELNLTKETVTFSQPLSAVPNRGFGSQKDIFLNGVPYVQAVNDVTNTETGRGDGNATGIHFETGLWMNIPATDNNPVLGDSLVRMASIPHGTTINAQCLAPTNTFQGPPQISPVSLKPFGVGNIQSKIELNSLNIQDSNTPRLPQDLSKFNAAGTITQDILDDPNTVLRNSIEGQNITQTIVFTVSTDPLLPEFGGGTANIAFLLGNPGATALNANVPQMQATFWIETVGYSLTVPVFKPGQEPMEISAPESLSGQPRPVFLVSPPYEITSPKTINVTSTQIQYSQVVFMNFDGITWPHVSVSTLIPSTPVPVPDSVWS</sequence>